<organism evidence="6 7">
    <name type="scientific">Loktanella salsilacus</name>
    <dbReference type="NCBI Taxonomy" id="195913"/>
    <lineage>
        <taxon>Bacteria</taxon>
        <taxon>Pseudomonadati</taxon>
        <taxon>Pseudomonadota</taxon>
        <taxon>Alphaproteobacteria</taxon>
        <taxon>Rhodobacterales</taxon>
        <taxon>Roseobacteraceae</taxon>
        <taxon>Loktanella</taxon>
    </lineage>
</organism>
<keyword evidence="2 5" id="KW-0812">Transmembrane</keyword>
<evidence type="ECO:0000313" key="7">
    <source>
        <dbReference type="Proteomes" id="UP000199550"/>
    </source>
</evidence>
<name>A0A1I4G336_9RHOB</name>
<dbReference type="PANTHER" id="PTHR35371:SF1">
    <property type="entry name" value="BLR7753 PROTEIN"/>
    <property type="match status" value="1"/>
</dbReference>
<proteinExistence type="predicted"/>
<dbReference type="EMBL" id="FOTF01000011">
    <property type="protein sequence ID" value="SFL24515.1"/>
    <property type="molecule type" value="Genomic_DNA"/>
</dbReference>
<comment type="subcellular location">
    <subcellularLocation>
        <location evidence="1">Membrane</location>
    </subcellularLocation>
</comment>
<dbReference type="Pfam" id="PF01124">
    <property type="entry name" value="MAPEG"/>
    <property type="match status" value="1"/>
</dbReference>
<dbReference type="PANTHER" id="PTHR35371">
    <property type="entry name" value="INNER MEMBRANE PROTEIN"/>
    <property type="match status" value="1"/>
</dbReference>
<dbReference type="InterPro" id="IPR001129">
    <property type="entry name" value="Membr-assoc_MAPEG"/>
</dbReference>
<evidence type="ECO:0000256" key="2">
    <source>
        <dbReference type="ARBA" id="ARBA00022692"/>
    </source>
</evidence>
<dbReference type="Gene3D" id="1.20.120.550">
    <property type="entry name" value="Membrane associated eicosanoid/glutathione metabolism-like domain"/>
    <property type="match status" value="1"/>
</dbReference>
<dbReference type="GeneID" id="97889850"/>
<gene>
    <name evidence="6" type="ORF">SAMN04488004_11179</name>
</gene>
<feature type="transmembrane region" description="Helical" evidence="5">
    <location>
        <begin position="89"/>
        <end position="110"/>
    </location>
</feature>
<feature type="transmembrane region" description="Helical" evidence="5">
    <location>
        <begin position="65"/>
        <end position="83"/>
    </location>
</feature>
<reference evidence="6 7" key="1">
    <citation type="submission" date="2016-10" db="EMBL/GenBank/DDBJ databases">
        <authorList>
            <person name="de Groot N.N."/>
        </authorList>
    </citation>
    <scope>NUCLEOTIDE SEQUENCE [LARGE SCALE GENOMIC DNA]</scope>
    <source>
        <strain evidence="6 7">DSM 16199</strain>
    </source>
</reference>
<keyword evidence="3 5" id="KW-1133">Transmembrane helix</keyword>
<sequence length="136" mass="15033">MTPELTVLTLAGLLQGVQFALMSVRVNMELPNGKTMGPRDPDRLGKPIPEQVTPRTGRLIRAMNNHFEALIMFTLAVVVVTLGDKATGLSAGCAWVFLIARIAYVPAYYFGLTPWRSIIWMFGFLATMLMLISALF</sequence>
<evidence type="ECO:0000256" key="5">
    <source>
        <dbReference type="SAM" id="Phobius"/>
    </source>
</evidence>
<evidence type="ECO:0000256" key="1">
    <source>
        <dbReference type="ARBA" id="ARBA00004370"/>
    </source>
</evidence>
<evidence type="ECO:0000256" key="4">
    <source>
        <dbReference type="ARBA" id="ARBA00023136"/>
    </source>
</evidence>
<dbReference type="STRING" id="195913.SAMN04488004_11179"/>
<dbReference type="GO" id="GO:0016020">
    <property type="term" value="C:membrane"/>
    <property type="evidence" value="ECO:0007669"/>
    <property type="project" value="UniProtKB-SubCell"/>
</dbReference>
<protein>
    <submittedName>
        <fullName evidence="6">MAPEG family protein</fullName>
    </submittedName>
</protein>
<dbReference type="Proteomes" id="UP000199550">
    <property type="component" value="Unassembled WGS sequence"/>
</dbReference>
<evidence type="ECO:0000256" key="3">
    <source>
        <dbReference type="ARBA" id="ARBA00022989"/>
    </source>
</evidence>
<dbReference type="OrthoDB" id="7743618at2"/>
<accession>A0A1I4G336</accession>
<feature type="transmembrane region" description="Helical" evidence="5">
    <location>
        <begin position="117"/>
        <end position="135"/>
    </location>
</feature>
<dbReference type="AlphaFoldDB" id="A0A1I4G336"/>
<dbReference type="InterPro" id="IPR023352">
    <property type="entry name" value="MAPEG-like_dom_sf"/>
</dbReference>
<keyword evidence="4 5" id="KW-0472">Membrane</keyword>
<dbReference type="SUPFAM" id="SSF161084">
    <property type="entry name" value="MAPEG domain-like"/>
    <property type="match status" value="1"/>
</dbReference>
<feature type="transmembrane region" description="Helical" evidence="5">
    <location>
        <begin position="6"/>
        <end position="26"/>
    </location>
</feature>
<evidence type="ECO:0000313" key="6">
    <source>
        <dbReference type="EMBL" id="SFL24515.1"/>
    </source>
</evidence>
<keyword evidence="7" id="KW-1185">Reference proteome</keyword>
<dbReference type="RefSeq" id="WP_090189559.1">
    <property type="nucleotide sequence ID" value="NZ_CAXIDI010000007.1"/>
</dbReference>